<proteinExistence type="predicted"/>
<dbReference type="AlphaFoldDB" id="A0A024FT42"/>
<comment type="caution">
    <text evidence="1">The sequence shown here is derived from an EMBL/GenBank/DDBJ whole genome shotgun (WGS) entry which is preliminary data.</text>
</comment>
<gene>
    <name evidence="1" type="ORF">BN9_086960</name>
</gene>
<reference evidence="1 2" key="1">
    <citation type="submission" date="2012-05" db="EMBL/GenBank/DDBJ databases">
        <title>Recombination and specialization in a pathogen metapopulation.</title>
        <authorList>
            <person name="Gardiner A."/>
            <person name="Kemen E."/>
            <person name="Schultz-Larsen T."/>
            <person name="MacLean D."/>
            <person name="Van Oosterhout C."/>
            <person name="Jones J.D.G."/>
        </authorList>
    </citation>
    <scope>NUCLEOTIDE SEQUENCE [LARGE SCALE GENOMIC DNA]</scope>
    <source>
        <strain evidence="1 2">Ac Nc2</strain>
    </source>
</reference>
<dbReference type="InParanoid" id="A0A024FT42"/>
<organism evidence="1 2">
    <name type="scientific">Albugo candida</name>
    <dbReference type="NCBI Taxonomy" id="65357"/>
    <lineage>
        <taxon>Eukaryota</taxon>
        <taxon>Sar</taxon>
        <taxon>Stramenopiles</taxon>
        <taxon>Oomycota</taxon>
        <taxon>Peronosporomycetes</taxon>
        <taxon>Albuginales</taxon>
        <taxon>Albuginaceae</taxon>
        <taxon>Albugo</taxon>
    </lineage>
</organism>
<protein>
    <submittedName>
        <fullName evidence="1">Uncharacterized protein</fullName>
    </submittedName>
</protein>
<accession>A0A024FT42</accession>
<evidence type="ECO:0000313" key="1">
    <source>
        <dbReference type="EMBL" id="CCI10253.1"/>
    </source>
</evidence>
<dbReference type="EMBL" id="CAIX01000181">
    <property type="protein sequence ID" value="CCI10253.1"/>
    <property type="molecule type" value="Genomic_DNA"/>
</dbReference>
<dbReference type="Proteomes" id="UP000053237">
    <property type="component" value="Unassembled WGS sequence"/>
</dbReference>
<sequence length="148" mass="16941">MIGCIIQILNSTHLGVNDQCIDTFFLNSTYQKQTESKRQLHKPRNDTVKYTADTKSNQRKVSIFCALSEMAFSEFNPVICSCTVSCDPKGINSVVFLAIIDVPEKAYRWKMLRQGTCFQPMIRFCFPYLTNQRVHDSNSSLNDTILLN</sequence>
<evidence type="ECO:0000313" key="2">
    <source>
        <dbReference type="Proteomes" id="UP000053237"/>
    </source>
</evidence>
<keyword evidence="2" id="KW-1185">Reference proteome</keyword>
<name>A0A024FT42_9STRA</name>